<dbReference type="EMBL" id="JACIED010000001">
    <property type="protein sequence ID" value="MBB4006821.1"/>
    <property type="molecule type" value="Genomic_DNA"/>
</dbReference>
<keyword evidence="2" id="KW-0812">Transmembrane</keyword>
<comment type="caution">
    <text evidence="3">The sequence shown here is derived from an EMBL/GenBank/DDBJ whole genome shotgun (WGS) entry which is preliminary data.</text>
</comment>
<feature type="transmembrane region" description="Helical" evidence="2">
    <location>
        <begin position="140"/>
        <end position="163"/>
    </location>
</feature>
<dbReference type="PIRSF" id="PIRSF033239">
    <property type="entry name" value="ExoD"/>
    <property type="match status" value="1"/>
</dbReference>
<feature type="transmembrane region" description="Helical" evidence="2">
    <location>
        <begin position="198"/>
        <end position="225"/>
    </location>
</feature>
<reference evidence="3 4" key="1">
    <citation type="submission" date="2020-08" db="EMBL/GenBank/DDBJ databases">
        <title>Genomic Encyclopedia of Type Strains, Phase IV (KMG-IV): sequencing the most valuable type-strain genomes for metagenomic binning, comparative biology and taxonomic classification.</title>
        <authorList>
            <person name="Goeker M."/>
        </authorList>
    </citation>
    <scope>NUCLEOTIDE SEQUENCE [LARGE SCALE GENOMIC DNA]</scope>
    <source>
        <strain evidence="3 4">DSM 100021</strain>
    </source>
</reference>
<name>A0A7W6HKJ0_9HYPH</name>
<evidence type="ECO:0000313" key="3">
    <source>
        <dbReference type="EMBL" id="MBB4006821.1"/>
    </source>
</evidence>
<feature type="compositionally biased region" description="Basic and acidic residues" evidence="1">
    <location>
        <begin position="7"/>
        <end position="20"/>
    </location>
</feature>
<evidence type="ECO:0000313" key="4">
    <source>
        <dbReference type="Proteomes" id="UP000544107"/>
    </source>
</evidence>
<organism evidence="3 4">
    <name type="scientific">Allorhizobium taibaishanense</name>
    <dbReference type="NCBI Taxonomy" id="887144"/>
    <lineage>
        <taxon>Bacteria</taxon>
        <taxon>Pseudomonadati</taxon>
        <taxon>Pseudomonadota</taxon>
        <taxon>Alphaproteobacteria</taxon>
        <taxon>Hyphomicrobiales</taxon>
        <taxon>Rhizobiaceae</taxon>
        <taxon>Rhizobium/Agrobacterium group</taxon>
        <taxon>Allorhizobium</taxon>
    </lineage>
</organism>
<dbReference type="AlphaFoldDB" id="A0A7W6HKJ0"/>
<keyword evidence="2" id="KW-1133">Transmembrane helix</keyword>
<evidence type="ECO:0000256" key="1">
    <source>
        <dbReference type="SAM" id="MobiDB-lite"/>
    </source>
</evidence>
<dbReference type="Pfam" id="PF06055">
    <property type="entry name" value="ExoD"/>
    <property type="match status" value="1"/>
</dbReference>
<protein>
    <submittedName>
        <fullName evidence="3">Uncharacterized protein</fullName>
    </submittedName>
</protein>
<accession>A0A7W6HKJ0</accession>
<sequence length="226" mass="24304">MIMDRSGFSRDNRQEHKAGEQPDPNEGEPLSLSRILIAMAEDESRARISVGDLFHAMGDRAFGALILIFALPNIVPTPPGTSAVTGAPLVFLSAQLMLGLKPWLPGWITERSLARTDFAAIVSRIAPWLARGERLLKPRLGFLVSGPMEHLLGIMAFILAVILALPIPLGNILPAIALSLFAFALLERDGLYALFGSVIFVLSIALVGGVVFGLVKAALLLFSAWL</sequence>
<feature type="transmembrane region" description="Helical" evidence="2">
    <location>
        <begin position="169"/>
        <end position="186"/>
    </location>
</feature>
<dbReference type="PANTHER" id="PTHR41795">
    <property type="entry name" value="EXOPOLYSACCHARIDE SYNTHESIS PROTEIN"/>
    <property type="match status" value="1"/>
</dbReference>
<keyword evidence="2" id="KW-0472">Membrane</keyword>
<proteinExistence type="predicted"/>
<dbReference type="Proteomes" id="UP000544107">
    <property type="component" value="Unassembled WGS sequence"/>
</dbReference>
<gene>
    <name evidence="3" type="ORF">GGQ71_001057</name>
</gene>
<dbReference type="PANTHER" id="PTHR41795:SF1">
    <property type="entry name" value="EXOPOLYSACCHARIDE SYNTHESIS PROTEIN"/>
    <property type="match status" value="1"/>
</dbReference>
<evidence type="ECO:0000256" key="2">
    <source>
        <dbReference type="SAM" id="Phobius"/>
    </source>
</evidence>
<feature type="region of interest" description="Disordered" evidence="1">
    <location>
        <begin position="1"/>
        <end position="29"/>
    </location>
</feature>
<dbReference type="InterPro" id="IPR010331">
    <property type="entry name" value="ExoD"/>
</dbReference>